<dbReference type="Gene3D" id="1.20.272.10">
    <property type="match status" value="1"/>
</dbReference>
<dbReference type="InterPro" id="IPR045085">
    <property type="entry name" value="HLD_clamp_pol_III_gamma_tau"/>
</dbReference>
<dbReference type="InterPro" id="IPR027417">
    <property type="entry name" value="P-loop_NTPase"/>
</dbReference>
<evidence type="ECO:0000256" key="5">
    <source>
        <dbReference type="ARBA" id="ARBA00022705"/>
    </source>
</evidence>
<dbReference type="RefSeq" id="WP_276638326.1">
    <property type="nucleotide sequence ID" value="NZ_CAUUWZ010000001.1"/>
</dbReference>
<accession>A0A930B5R9</accession>
<dbReference type="Pfam" id="PF22608">
    <property type="entry name" value="DNAX_ATPase_lid"/>
    <property type="match status" value="1"/>
</dbReference>
<dbReference type="NCBIfam" id="TIGR02397">
    <property type="entry name" value="dnaX_nterm"/>
    <property type="match status" value="1"/>
</dbReference>
<keyword evidence="9" id="KW-0067">ATP-binding</keyword>
<evidence type="ECO:0000256" key="8">
    <source>
        <dbReference type="ARBA" id="ARBA00022833"/>
    </source>
</evidence>
<keyword evidence="7" id="KW-0547">Nucleotide-binding</keyword>
<dbReference type="EMBL" id="JABZMK010000001">
    <property type="protein sequence ID" value="MBF1128561.1"/>
    <property type="molecule type" value="Genomic_DNA"/>
</dbReference>
<evidence type="ECO:0000256" key="6">
    <source>
        <dbReference type="ARBA" id="ARBA00022723"/>
    </source>
</evidence>
<evidence type="ECO:0000313" key="15">
    <source>
        <dbReference type="EMBL" id="MBF1128561.1"/>
    </source>
</evidence>
<dbReference type="SMART" id="SM00382">
    <property type="entry name" value="AAA"/>
    <property type="match status" value="1"/>
</dbReference>
<dbReference type="AlphaFoldDB" id="A0A930B5R9"/>
<organism evidence="15 16">
    <name type="scientific">Dialister invisus</name>
    <dbReference type="NCBI Taxonomy" id="218538"/>
    <lineage>
        <taxon>Bacteria</taxon>
        <taxon>Bacillati</taxon>
        <taxon>Bacillota</taxon>
        <taxon>Negativicutes</taxon>
        <taxon>Veillonellales</taxon>
        <taxon>Veillonellaceae</taxon>
        <taxon>Dialister</taxon>
    </lineage>
</organism>
<evidence type="ECO:0000256" key="10">
    <source>
        <dbReference type="ARBA" id="ARBA00022932"/>
    </source>
</evidence>
<feature type="compositionally biased region" description="Basic and acidic residues" evidence="13">
    <location>
        <begin position="433"/>
        <end position="454"/>
    </location>
</feature>
<dbReference type="PANTHER" id="PTHR11669:SF0">
    <property type="entry name" value="PROTEIN STICHEL-LIKE 2"/>
    <property type="match status" value="1"/>
</dbReference>
<keyword evidence="3 15" id="KW-0808">Transferase</keyword>
<keyword evidence="8" id="KW-0862">Zinc</keyword>
<dbReference type="InterPro" id="IPR050238">
    <property type="entry name" value="DNA_Rep/Repair_Clamp_Loader"/>
</dbReference>
<dbReference type="SUPFAM" id="SSF48019">
    <property type="entry name" value="post-AAA+ oligomerization domain-like"/>
    <property type="match status" value="1"/>
</dbReference>
<dbReference type="Pfam" id="PF12169">
    <property type="entry name" value="DNA_pol3_gamma3"/>
    <property type="match status" value="1"/>
</dbReference>
<dbReference type="FunFam" id="3.40.50.300:FF:000014">
    <property type="entry name" value="DNA polymerase III subunit gamma/tau"/>
    <property type="match status" value="1"/>
</dbReference>
<keyword evidence="4 15" id="KW-0548">Nucleotidyltransferase</keyword>
<dbReference type="GO" id="GO:0003887">
    <property type="term" value="F:DNA-directed DNA polymerase activity"/>
    <property type="evidence" value="ECO:0007669"/>
    <property type="project" value="UniProtKB-KW"/>
</dbReference>
<feature type="compositionally biased region" description="Basic and acidic residues" evidence="13">
    <location>
        <begin position="466"/>
        <end position="479"/>
    </location>
</feature>
<keyword evidence="5" id="KW-0235">DNA replication</keyword>
<evidence type="ECO:0000256" key="11">
    <source>
        <dbReference type="ARBA" id="ARBA00049244"/>
    </source>
</evidence>
<reference evidence="15" key="1">
    <citation type="submission" date="2020-04" db="EMBL/GenBank/DDBJ databases">
        <title>Deep metagenomics examines the oral microbiome during advanced dental caries in children, revealing novel taxa and co-occurrences with host molecules.</title>
        <authorList>
            <person name="Baker J.L."/>
            <person name="Morton J.T."/>
            <person name="Dinis M."/>
            <person name="Alvarez R."/>
            <person name="Tran N.C."/>
            <person name="Knight R."/>
            <person name="Edlund A."/>
        </authorList>
    </citation>
    <scope>NUCLEOTIDE SEQUENCE</scope>
    <source>
        <strain evidence="15">JCVI_32_bin.14</strain>
    </source>
</reference>
<keyword evidence="10" id="KW-0239">DNA-directed DNA polymerase</keyword>
<comment type="similarity">
    <text evidence="1">Belongs to the DnaX/STICHEL family.</text>
</comment>
<keyword evidence="12" id="KW-0175">Coiled coil</keyword>
<dbReference type="CDD" id="cd18137">
    <property type="entry name" value="HLD_clamp_pol_III_gamma_tau"/>
    <property type="match status" value="1"/>
</dbReference>
<evidence type="ECO:0000256" key="9">
    <source>
        <dbReference type="ARBA" id="ARBA00022840"/>
    </source>
</evidence>
<evidence type="ECO:0000256" key="13">
    <source>
        <dbReference type="SAM" id="MobiDB-lite"/>
    </source>
</evidence>
<dbReference type="GO" id="GO:0006261">
    <property type="term" value="P:DNA-templated DNA replication"/>
    <property type="evidence" value="ECO:0007669"/>
    <property type="project" value="TreeGrafter"/>
</dbReference>
<dbReference type="Gene3D" id="3.40.50.300">
    <property type="entry name" value="P-loop containing nucleotide triphosphate hydrolases"/>
    <property type="match status" value="1"/>
</dbReference>
<evidence type="ECO:0000256" key="1">
    <source>
        <dbReference type="ARBA" id="ARBA00006360"/>
    </source>
</evidence>
<protein>
    <recommendedName>
        <fullName evidence="2">DNA-directed DNA polymerase</fullName>
        <ecNumber evidence="2">2.7.7.7</ecNumber>
    </recommendedName>
</protein>
<dbReference type="CDD" id="cd00009">
    <property type="entry name" value="AAA"/>
    <property type="match status" value="1"/>
</dbReference>
<dbReference type="SUPFAM" id="SSF52540">
    <property type="entry name" value="P-loop containing nucleoside triphosphate hydrolases"/>
    <property type="match status" value="1"/>
</dbReference>
<proteinExistence type="inferred from homology"/>
<feature type="coiled-coil region" evidence="12">
    <location>
        <begin position="360"/>
        <end position="387"/>
    </location>
</feature>
<dbReference type="GO" id="GO:0009360">
    <property type="term" value="C:DNA polymerase III complex"/>
    <property type="evidence" value="ECO:0007669"/>
    <property type="project" value="InterPro"/>
</dbReference>
<dbReference type="InterPro" id="IPR012763">
    <property type="entry name" value="DNA_pol_III_sug/sutau_N"/>
</dbReference>
<keyword evidence="6" id="KW-0479">Metal-binding</keyword>
<dbReference type="PRINTS" id="PR00300">
    <property type="entry name" value="CLPPROTEASEA"/>
</dbReference>
<dbReference type="Pfam" id="PF13177">
    <property type="entry name" value="DNA_pol3_delta2"/>
    <property type="match status" value="1"/>
</dbReference>
<evidence type="ECO:0000259" key="14">
    <source>
        <dbReference type="SMART" id="SM00382"/>
    </source>
</evidence>
<dbReference type="Proteomes" id="UP000757890">
    <property type="component" value="Unassembled WGS sequence"/>
</dbReference>
<dbReference type="InterPro" id="IPR022754">
    <property type="entry name" value="DNA_pol_III_gamma-3"/>
</dbReference>
<dbReference type="InterPro" id="IPR003593">
    <property type="entry name" value="AAA+_ATPase"/>
</dbReference>
<comment type="caution">
    <text evidence="15">The sequence shown here is derived from an EMBL/GenBank/DDBJ whole genome shotgun (WGS) entry which is preliminary data.</text>
</comment>
<evidence type="ECO:0000256" key="2">
    <source>
        <dbReference type="ARBA" id="ARBA00012417"/>
    </source>
</evidence>
<dbReference type="InterPro" id="IPR008921">
    <property type="entry name" value="DNA_pol3_clamp-load_cplx_C"/>
</dbReference>
<evidence type="ECO:0000256" key="7">
    <source>
        <dbReference type="ARBA" id="ARBA00022741"/>
    </source>
</evidence>
<dbReference type="NCBIfam" id="NF004046">
    <property type="entry name" value="PRK05563.1"/>
    <property type="match status" value="1"/>
</dbReference>
<dbReference type="InterPro" id="IPR001270">
    <property type="entry name" value="ClpA/B"/>
</dbReference>
<dbReference type="GO" id="GO:0046872">
    <property type="term" value="F:metal ion binding"/>
    <property type="evidence" value="ECO:0007669"/>
    <property type="project" value="UniProtKB-KW"/>
</dbReference>
<evidence type="ECO:0000256" key="4">
    <source>
        <dbReference type="ARBA" id="ARBA00022695"/>
    </source>
</evidence>
<evidence type="ECO:0000256" key="12">
    <source>
        <dbReference type="SAM" id="Coils"/>
    </source>
</evidence>
<evidence type="ECO:0000313" key="16">
    <source>
        <dbReference type="Proteomes" id="UP000757890"/>
    </source>
</evidence>
<feature type="domain" description="AAA+ ATPase" evidence="14">
    <location>
        <begin position="37"/>
        <end position="179"/>
    </location>
</feature>
<sequence>MAYLSLYRKWRPSTFKEIIGQKHISIPILRAFEQNRLAHAYLFSGPRGTGKTSMARILAKAVNCLDLKNGNPCNECANCKSINTGASMDVYEIDGASARGVDEIRVLRESVRTLPVSGNKKVYIIDEVHMLTKEAFNALLKTLEEPPAHVLFILATTEPAKIPLTILSRCQRYEFHRISVNDIKEHLLHISQESHLSLTPEAAALIAVRAEGGLRDALSLLDQCSGASAGNELSAEIVYDLLGLTDKEQIIDLFHMIVCGKSSATLQLFYKILQDGKEPSAILSDLLEHFRSIMICKVNPNAPELSAYGNKISVIQKDAQELSDAYLDALFDSLHHSFSEANRSSSPRMSAEMGLLRLCRLRGSQALDSLEERIAALEKNVSVLMKSSTLPQTETIPAAPSPAILPPTISIPLVTPTALTPAPAASTTTCPDSPKEVVLHPPVDKTPVKMEPATKNKPTLPCKTKKSPEEKKSETSHEIGETLLDPSTYNDIWAKVLAFFEINHRIDILYCLQKSSLILLSKSRAIAVAPQPYLVLAGNNKGYQNTIKDAFINAIGIPVEFHSILKGTVDEADALRQVQMYTDSAASVHETEKEPMAETADSDYRLVEKSEIPDDEKDMPALAKAFRILSDCDIYEKK</sequence>
<comment type="catalytic activity">
    <reaction evidence="11">
        <text>DNA(n) + a 2'-deoxyribonucleoside 5'-triphosphate = DNA(n+1) + diphosphate</text>
        <dbReference type="Rhea" id="RHEA:22508"/>
        <dbReference type="Rhea" id="RHEA-COMP:17339"/>
        <dbReference type="Rhea" id="RHEA-COMP:17340"/>
        <dbReference type="ChEBI" id="CHEBI:33019"/>
        <dbReference type="ChEBI" id="CHEBI:61560"/>
        <dbReference type="ChEBI" id="CHEBI:173112"/>
        <dbReference type="EC" id="2.7.7.7"/>
    </reaction>
</comment>
<name>A0A930B5R9_9FIRM</name>
<dbReference type="GO" id="GO:0003677">
    <property type="term" value="F:DNA binding"/>
    <property type="evidence" value="ECO:0007669"/>
    <property type="project" value="InterPro"/>
</dbReference>
<dbReference type="EC" id="2.7.7.7" evidence="2"/>
<evidence type="ECO:0000256" key="3">
    <source>
        <dbReference type="ARBA" id="ARBA00022679"/>
    </source>
</evidence>
<dbReference type="GO" id="GO:0005524">
    <property type="term" value="F:ATP binding"/>
    <property type="evidence" value="ECO:0007669"/>
    <property type="project" value="UniProtKB-KW"/>
</dbReference>
<gene>
    <name evidence="15" type="primary">dnaX</name>
    <name evidence="15" type="ORF">HXL70_00725</name>
</gene>
<dbReference type="PANTHER" id="PTHR11669">
    <property type="entry name" value="REPLICATION FACTOR C / DNA POLYMERASE III GAMMA-TAU SUBUNIT"/>
    <property type="match status" value="1"/>
</dbReference>
<dbReference type="Gene3D" id="1.10.8.60">
    <property type="match status" value="1"/>
</dbReference>
<feature type="region of interest" description="Disordered" evidence="13">
    <location>
        <begin position="424"/>
        <end position="479"/>
    </location>
</feature>